<evidence type="ECO:0000313" key="1">
    <source>
        <dbReference type="EMBL" id="TDQ19690.1"/>
    </source>
</evidence>
<dbReference type="EMBL" id="SNYF01000005">
    <property type="protein sequence ID" value="TDQ19690.1"/>
    <property type="molecule type" value="Genomic_DNA"/>
</dbReference>
<accession>A0A4R6T9C9</accession>
<dbReference type="AlphaFoldDB" id="A0A4R6T9C9"/>
<sequence length="46" mass="5000">MYSFTIFERAAGKVSSPLIFCSNSSNLDELGLGFNLILTVKLTTLS</sequence>
<gene>
    <name evidence="1" type="ORF">DFQ04_1515</name>
</gene>
<evidence type="ECO:0000313" key="2">
    <source>
        <dbReference type="Proteomes" id="UP000294535"/>
    </source>
</evidence>
<dbReference type="Proteomes" id="UP000294535">
    <property type="component" value="Unassembled WGS sequence"/>
</dbReference>
<keyword evidence="2" id="KW-1185">Reference proteome</keyword>
<reference evidence="1 2" key="1">
    <citation type="submission" date="2019-03" db="EMBL/GenBank/DDBJ databases">
        <title>Genomic Encyclopedia of Type Strains, Phase III (KMG-III): the genomes of soil and plant-associated and newly described type strains.</title>
        <authorList>
            <person name="Whitman W."/>
        </authorList>
    </citation>
    <scope>NUCLEOTIDE SEQUENCE [LARGE SCALE GENOMIC DNA]</scope>
    <source>
        <strain evidence="1 2">CECT 8446</strain>
    </source>
</reference>
<protein>
    <submittedName>
        <fullName evidence="1">Uncharacterized protein</fullName>
    </submittedName>
</protein>
<organism evidence="1 2">
    <name type="scientific">Algoriphagus boseongensis</name>
    <dbReference type="NCBI Taxonomy" id="1442587"/>
    <lineage>
        <taxon>Bacteria</taxon>
        <taxon>Pseudomonadati</taxon>
        <taxon>Bacteroidota</taxon>
        <taxon>Cytophagia</taxon>
        <taxon>Cytophagales</taxon>
        <taxon>Cyclobacteriaceae</taxon>
        <taxon>Algoriphagus</taxon>
    </lineage>
</organism>
<proteinExistence type="predicted"/>
<comment type="caution">
    <text evidence="1">The sequence shown here is derived from an EMBL/GenBank/DDBJ whole genome shotgun (WGS) entry which is preliminary data.</text>
</comment>
<name>A0A4R6T9C9_9BACT</name>